<keyword evidence="2" id="KW-1185">Reference proteome</keyword>
<dbReference type="Proteomes" id="UP001630127">
    <property type="component" value="Unassembled WGS sequence"/>
</dbReference>
<comment type="caution">
    <text evidence="1">The sequence shown here is derived from an EMBL/GenBank/DDBJ whole genome shotgun (WGS) entry which is preliminary data.</text>
</comment>
<proteinExistence type="predicted"/>
<evidence type="ECO:0000313" key="1">
    <source>
        <dbReference type="EMBL" id="KAL3503973.1"/>
    </source>
</evidence>
<protein>
    <submittedName>
        <fullName evidence="1">Uncharacterized protein</fullName>
    </submittedName>
</protein>
<evidence type="ECO:0000313" key="2">
    <source>
        <dbReference type="Proteomes" id="UP001630127"/>
    </source>
</evidence>
<sequence>MKFLDSPGVNLNIKTLPMPRPNLLFYISPRAFVNTRMHGKIKVPRFNYLVLLITLKKLSSPITRELRFKLITTPNGCSELPSPLVPSPDFLFLEPVPLPLILTILTHKDCRLQLPRFSKVNV</sequence>
<name>A0ABD2YEH9_9GENT</name>
<dbReference type="EMBL" id="JBJUIK010000014">
    <property type="protein sequence ID" value="KAL3503973.1"/>
    <property type="molecule type" value="Genomic_DNA"/>
</dbReference>
<reference evidence="1 2" key="1">
    <citation type="submission" date="2024-11" db="EMBL/GenBank/DDBJ databases">
        <title>A near-complete genome assembly of Cinchona calisaya.</title>
        <authorList>
            <person name="Lian D.C."/>
            <person name="Zhao X.W."/>
            <person name="Wei L."/>
        </authorList>
    </citation>
    <scope>NUCLEOTIDE SEQUENCE [LARGE SCALE GENOMIC DNA]</scope>
    <source>
        <tissue evidence="1">Nenye</tissue>
    </source>
</reference>
<gene>
    <name evidence="1" type="ORF">ACH5RR_033814</name>
</gene>
<dbReference type="AlphaFoldDB" id="A0ABD2YEH9"/>
<accession>A0ABD2YEH9</accession>
<organism evidence="1 2">
    <name type="scientific">Cinchona calisaya</name>
    <dbReference type="NCBI Taxonomy" id="153742"/>
    <lineage>
        <taxon>Eukaryota</taxon>
        <taxon>Viridiplantae</taxon>
        <taxon>Streptophyta</taxon>
        <taxon>Embryophyta</taxon>
        <taxon>Tracheophyta</taxon>
        <taxon>Spermatophyta</taxon>
        <taxon>Magnoliopsida</taxon>
        <taxon>eudicotyledons</taxon>
        <taxon>Gunneridae</taxon>
        <taxon>Pentapetalae</taxon>
        <taxon>asterids</taxon>
        <taxon>lamiids</taxon>
        <taxon>Gentianales</taxon>
        <taxon>Rubiaceae</taxon>
        <taxon>Cinchonoideae</taxon>
        <taxon>Cinchoneae</taxon>
        <taxon>Cinchona</taxon>
    </lineage>
</organism>